<dbReference type="Pfam" id="PF18990">
    <property type="entry name" value="DUF5723"/>
    <property type="match status" value="1"/>
</dbReference>
<evidence type="ECO:0000313" key="3">
    <source>
        <dbReference type="EMBL" id="SDD57016.1"/>
    </source>
</evidence>
<proteinExistence type="predicted"/>
<dbReference type="AlphaFoldDB" id="A0A1G6VW14"/>
<dbReference type="Proteomes" id="UP000199060">
    <property type="component" value="Unassembled WGS sequence"/>
</dbReference>
<dbReference type="RefSeq" id="WP_139162772.1">
    <property type="nucleotide sequence ID" value="NZ_FNAC01000038.1"/>
</dbReference>
<feature type="domain" description="DUF5723" evidence="2">
    <location>
        <begin position="42"/>
        <end position="404"/>
    </location>
</feature>
<feature type="chain" id="PRO_5011517522" description="DUF5723 domain-containing protein" evidence="1">
    <location>
        <begin position="24"/>
        <end position="434"/>
    </location>
</feature>
<sequence length="434" mass="47265">MKKITFGLSILLLCLVGKMNAQSFVGGKISEYSGIFGVIENPALARDNAYNLDINLFSVSGFTGNDYVGVNLNDISQIRDGFNFDTDASRNPNPQNKFFGNVDILGPSALFQLNPKSGLAITTRFRTFFNLYNLDGEVYDLASSVDINSDFGVRMEELSGTGHAWGEIGLSYARSLINSDKLELTGGVTVKYLLGAGGVFGYSQSLQANYASFNKSLATTGSLDYAYTEGFANESFNLSSSGIGADLGISFKIPTPSNSPLPYKMRGGVSITDLGKVSYDNSSYFNYDLNATLNSEEFQNKSLDEVLADNYPGTEGLRTLDFQLPTALRAFVDVPVTSGLFVSLQTAVSLRESGENPSSNLINTFTVNPRYEKRWFAIYSPLSFRQYQDGVAWGLGFRAGPLLFGSGSILTNLLSDESYSTDVYLGLRVPIFKK</sequence>
<gene>
    <name evidence="3" type="ORF">SAMN04488104_103817</name>
</gene>
<organism evidence="3 4">
    <name type="scientific">Algoriphagus faecimaris</name>
    <dbReference type="NCBI Taxonomy" id="686796"/>
    <lineage>
        <taxon>Bacteria</taxon>
        <taxon>Pseudomonadati</taxon>
        <taxon>Bacteroidota</taxon>
        <taxon>Cytophagia</taxon>
        <taxon>Cytophagales</taxon>
        <taxon>Cyclobacteriaceae</taxon>
        <taxon>Algoriphagus</taxon>
    </lineage>
</organism>
<keyword evidence="4" id="KW-1185">Reference proteome</keyword>
<dbReference type="InterPro" id="IPR043781">
    <property type="entry name" value="DUF5723"/>
</dbReference>
<reference evidence="4" key="1">
    <citation type="submission" date="2016-10" db="EMBL/GenBank/DDBJ databases">
        <authorList>
            <person name="Varghese N."/>
            <person name="Submissions S."/>
        </authorList>
    </citation>
    <scope>NUCLEOTIDE SEQUENCE [LARGE SCALE GENOMIC DNA]</scope>
    <source>
        <strain evidence="4">DSM 23095</strain>
    </source>
</reference>
<accession>A0A1G6VW14</accession>
<evidence type="ECO:0000256" key="1">
    <source>
        <dbReference type="SAM" id="SignalP"/>
    </source>
</evidence>
<feature type="signal peptide" evidence="1">
    <location>
        <begin position="1"/>
        <end position="23"/>
    </location>
</feature>
<dbReference type="OrthoDB" id="9805336at2"/>
<evidence type="ECO:0000259" key="2">
    <source>
        <dbReference type="Pfam" id="PF18990"/>
    </source>
</evidence>
<evidence type="ECO:0000313" key="4">
    <source>
        <dbReference type="Proteomes" id="UP000199060"/>
    </source>
</evidence>
<keyword evidence="1" id="KW-0732">Signal</keyword>
<protein>
    <recommendedName>
        <fullName evidence="2">DUF5723 domain-containing protein</fullName>
    </recommendedName>
</protein>
<dbReference type="STRING" id="686796.SAMN04488104_103817"/>
<name>A0A1G6VW14_9BACT</name>
<dbReference type="EMBL" id="FNAC01000038">
    <property type="protein sequence ID" value="SDD57016.1"/>
    <property type="molecule type" value="Genomic_DNA"/>
</dbReference>